<organism evidence="5 6">
    <name type="scientific">Dysgonomonas mossii DSM 22836</name>
    <dbReference type="NCBI Taxonomy" id="742767"/>
    <lineage>
        <taxon>Bacteria</taxon>
        <taxon>Pseudomonadati</taxon>
        <taxon>Bacteroidota</taxon>
        <taxon>Bacteroidia</taxon>
        <taxon>Bacteroidales</taxon>
        <taxon>Dysgonomonadaceae</taxon>
        <taxon>Dysgonomonas</taxon>
    </lineage>
</organism>
<dbReference type="InterPro" id="IPR026891">
    <property type="entry name" value="Fn3-like"/>
</dbReference>
<proteinExistence type="inferred from homology"/>
<name>F8WYW0_9BACT</name>
<dbReference type="GeneID" id="78081830"/>
<dbReference type="PRINTS" id="PR00133">
    <property type="entry name" value="GLHYDRLASE3"/>
</dbReference>
<keyword evidence="6" id="KW-1185">Reference proteome</keyword>
<dbReference type="PANTHER" id="PTHR30620">
    <property type="entry name" value="PERIPLASMIC BETA-GLUCOSIDASE-RELATED"/>
    <property type="match status" value="1"/>
</dbReference>
<dbReference type="SMART" id="SM01217">
    <property type="entry name" value="Fn3_like"/>
    <property type="match status" value="1"/>
</dbReference>
<evidence type="ECO:0000259" key="4">
    <source>
        <dbReference type="SMART" id="SM01217"/>
    </source>
</evidence>
<dbReference type="GO" id="GO:0009251">
    <property type="term" value="P:glucan catabolic process"/>
    <property type="evidence" value="ECO:0007669"/>
    <property type="project" value="TreeGrafter"/>
</dbReference>
<evidence type="ECO:0000256" key="3">
    <source>
        <dbReference type="SAM" id="SignalP"/>
    </source>
</evidence>
<dbReference type="InterPro" id="IPR002772">
    <property type="entry name" value="Glyco_hydro_3_C"/>
</dbReference>
<dbReference type="Pfam" id="PF01915">
    <property type="entry name" value="Glyco_hydro_3_C"/>
    <property type="match status" value="1"/>
</dbReference>
<dbReference type="FunFam" id="3.40.50.1700:FF:000016">
    <property type="entry name" value="Periplasmic beta-glucosidase, xylosidase/arabinosidase"/>
    <property type="match status" value="1"/>
</dbReference>
<dbReference type="Pfam" id="PF00933">
    <property type="entry name" value="Glyco_hydro_3"/>
    <property type="match status" value="1"/>
</dbReference>
<feature type="domain" description="Fibronectin type III-like" evidence="4">
    <location>
        <begin position="697"/>
        <end position="767"/>
    </location>
</feature>
<keyword evidence="3" id="KW-0732">Signal</keyword>
<dbReference type="InterPro" id="IPR036881">
    <property type="entry name" value="Glyco_hydro_3_C_sf"/>
</dbReference>
<dbReference type="InterPro" id="IPR001764">
    <property type="entry name" value="Glyco_hydro_3_N"/>
</dbReference>
<dbReference type="OrthoDB" id="9805821at2"/>
<dbReference type="InterPro" id="IPR051915">
    <property type="entry name" value="Cellulose_Degrad_GH3"/>
</dbReference>
<dbReference type="InterPro" id="IPR017853">
    <property type="entry name" value="GH"/>
</dbReference>
<reference evidence="5 6" key="1">
    <citation type="submission" date="2011-04" db="EMBL/GenBank/DDBJ databases">
        <title>The Genome Sequence of Dysgonomonas mossii DSM 22836.</title>
        <authorList>
            <consortium name="The Broad Institute Genome Sequencing Platform"/>
            <person name="Earl A."/>
            <person name="Ward D."/>
            <person name="Feldgarden M."/>
            <person name="Gevers D."/>
            <person name="Pudlo N."/>
            <person name="Martens E."/>
            <person name="Allen-Vercoe E."/>
            <person name="Young S.K."/>
            <person name="Zeng Q."/>
            <person name="Gargeya S."/>
            <person name="Fitzgerald M."/>
            <person name="Haas B."/>
            <person name="Abouelleil A."/>
            <person name="Alvarado L."/>
            <person name="Arachchi H.M."/>
            <person name="Berlin A."/>
            <person name="Brown A."/>
            <person name="Chapman S.B."/>
            <person name="Chen Z."/>
            <person name="Dunbar C."/>
            <person name="Freedman E."/>
            <person name="Gearin G."/>
            <person name="Gellesch M."/>
            <person name="Goldberg J."/>
            <person name="Griggs A."/>
            <person name="Gujja S."/>
            <person name="Heiman D."/>
            <person name="Howarth C."/>
            <person name="Larson L."/>
            <person name="Lui A."/>
            <person name="MacDonald P.J.P."/>
            <person name="Mehta T."/>
            <person name="Montmayeur A."/>
            <person name="Murphy C."/>
            <person name="Neiman D."/>
            <person name="Pearson M."/>
            <person name="Priest M."/>
            <person name="Roberts A."/>
            <person name="Saif S."/>
            <person name="Shea T."/>
            <person name="Shenoy N."/>
            <person name="Sisk P."/>
            <person name="Stolte C."/>
            <person name="Sykes S."/>
            <person name="Yandava C."/>
            <person name="Wortman J."/>
            <person name="Nusbaum C."/>
            <person name="Birren B."/>
        </authorList>
    </citation>
    <scope>NUCLEOTIDE SEQUENCE [LARGE SCALE GENOMIC DNA]</scope>
    <source>
        <strain evidence="5 6">DSM 22836</strain>
    </source>
</reference>
<feature type="chain" id="PRO_5003385868" description="Fibronectin type III-like domain-containing protein" evidence="3">
    <location>
        <begin position="22"/>
        <end position="780"/>
    </location>
</feature>
<dbReference type="Pfam" id="PF14310">
    <property type="entry name" value="Fn3-like"/>
    <property type="match status" value="1"/>
</dbReference>
<dbReference type="PANTHER" id="PTHR30620:SF123">
    <property type="entry name" value="BETA-XYLOSIDASE"/>
    <property type="match status" value="1"/>
</dbReference>
<dbReference type="EMBL" id="ADLW01000004">
    <property type="protein sequence ID" value="EGK04133.1"/>
    <property type="molecule type" value="Genomic_DNA"/>
</dbReference>
<dbReference type="InterPro" id="IPR036962">
    <property type="entry name" value="Glyco_hydro_3_N_sf"/>
</dbReference>
<sequence length="780" mass="86110">MNYLKLSIIALFLFQTISAQQAYKYKNPKLSSEERTVDLISHMTLEEKVGQLLCPLGWEMYERNGNQVTHSKKFEEYVQQRHIGMLWATFRADPWTKKTLENGLNPKLAAKAGNALQRYIMENTRLGIPIFLAEECPHGHMAIGTTVFPTAIGQAATWNPNLIQQMSAVISKEARSQGSHIGYGPVLDLAREARWSRVEETYGEDPVLISKMGEAFVTGFGSGDLSKPYSLISTLKHFVAYGIPDGGHNGNSNSVGMRDLKENYLPPFEKAVKAGALSVMTAYNSVDGIPCTSNEYLLKDVLCKDWGFKGFTVSDLGSIEGLKGSHYVVSTIQEAAILSLTSGLDCDLGGNAFFTLSDAVKKGMVGETQIDSAVYKILKLKFDMGLFENPYVDENNARQVVRTQENIVLARQVARESIVLLENKNNVLPLNKSKIKKIAVIGPNADNVYNQLGDYTAPQDDSNVKTVLDGIRSKLKQSQIEYVKGCAIRDTLNTDIDKAVQAALRSDVAVVVVGGSSARDFKTKYIETGAAVADEHSISDMESGEGFDRVSLDLMGKQLELLKAIKATGKPVVVVYIQGRPLNMNWASENADALLSAWYPGQEGGNAIADVLFGEYNPAGRLPMSVAKSVGQLPVYYNHRNPASHDYVEMTSKPLYSFGYGLSFTSFEYSNLKINKSNSGVEVTVELRNSGNFDGDEVVQLYLRNNRASVVQPIMQLKAFERVNLKKGETKTIKLLLTKDDFSIIDKKMNRVVEPNGDFTFMVGSASDNIKLREKMMLNL</sequence>
<comment type="caution">
    <text evidence="5">The sequence shown here is derived from an EMBL/GenBank/DDBJ whole genome shotgun (WGS) entry which is preliminary data.</text>
</comment>
<accession>F8WYW0</accession>
<dbReference type="AlphaFoldDB" id="F8WYW0"/>
<comment type="similarity">
    <text evidence="1">Belongs to the glycosyl hydrolase 3 family.</text>
</comment>
<evidence type="ECO:0000256" key="2">
    <source>
        <dbReference type="ARBA" id="ARBA00022801"/>
    </source>
</evidence>
<keyword evidence="2" id="KW-0378">Hydrolase</keyword>
<dbReference type="HOGENOM" id="CLU_004542_5_1_10"/>
<dbReference type="FunFam" id="2.60.40.10:FF:000495">
    <property type="entry name" value="Periplasmic beta-glucosidase"/>
    <property type="match status" value="1"/>
</dbReference>
<dbReference type="SUPFAM" id="SSF51445">
    <property type="entry name" value="(Trans)glycosidases"/>
    <property type="match status" value="1"/>
</dbReference>
<dbReference type="InterPro" id="IPR013783">
    <property type="entry name" value="Ig-like_fold"/>
</dbReference>
<evidence type="ECO:0000256" key="1">
    <source>
        <dbReference type="ARBA" id="ARBA00005336"/>
    </source>
</evidence>
<evidence type="ECO:0000313" key="6">
    <source>
        <dbReference type="Proteomes" id="UP000006420"/>
    </source>
</evidence>
<dbReference type="Gene3D" id="3.40.50.1700">
    <property type="entry name" value="Glycoside hydrolase family 3 C-terminal domain"/>
    <property type="match status" value="1"/>
</dbReference>
<dbReference type="Proteomes" id="UP000006420">
    <property type="component" value="Unassembled WGS sequence"/>
</dbReference>
<dbReference type="Gene3D" id="2.60.40.10">
    <property type="entry name" value="Immunoglobulins"/>
    <property type="match status" value="1"/>
</dbReference>
<gene>
    <name evidence="5" type="ORF">HMPREF9456_01161</name>
</gene>
<dbReference type="SUPFAM" id="SSF52279">
    <property type="entry name" value="Beta-D-glucan exohydrolase, C-terminal domain"/>
    <property type="match status" value="1"/>
</dbReference>
<protein>
    <recommendedName>
        <fullName evidence="4">Fibronectin type III-like domain-containing protein</fullName>
    </recommendedName>
</protein>
<dbReference type="eggNOG" id="COG1472">
    <property type="taxonomic scope" value="Bacteria"/>
</dbReference>
<dbReference type="Gene3D" id="3.20.20.300">
    <property type="entry name" value="Glycoside hydrolase, family 3, N-terminal domain"/>
    <property type="match status" value="1"/>
</dbReference>
<dbReference type="RefSeq" id="WP_006842532.1">
    <property type="nucleotide sequence ID" value="NZ_AQWJ01000002.1"/>
</dbReference>
<evidence type="ECO:0000313" key="5">
    <source>
        <dbReference type="EMBL" id="EGK04133.1"/>
    </source>
</evidence>
<dbReference type="GO" id="GO:0008422">
    <property type="term" value="F:beta-glucosidase activity"/>
    <property type="evidence" value="ECO:0007669"/>
    <property type="project" value="TreeGrafter"/>
</dbReference>
<feature type="signal peptide" evidence="3">
    <location>
        <begin position="1"/>
        <end position="21"/>
    </location>
</feature>
<dbReference type="STRING" id="742767.HMPREF9456_01161"/>